<evidence type="ECO:0000259" key="5">
    <source>
        <dbReference type="PROSITE" id="PS50865"/>
    </source>
</evidence>
<dbReference type="GO" id="GO:0008270">
    <property type="term" value="F:zinc ion binding"/>
    <property type="evidence" value="ECO:0007669"/>
    <property type="project" value="UniProtKB-KW"/>
</dbReference>
<gene>
    <name evidence="6" type="ORF">QTG54_010622</name>
</gene>
<dbReference type="EMBL" id="JATAAI010000020">
    <property type="protein sequence ID" value="KAK1738592.1"/>
    <property type="molecule type" value="Genomic_DNA"/>
</dbReference>
<dbReference type="Gene3D" id="6.10.140.2220">
    <property type="match status" value="1"/>
</dbReference>
<evidence type="ECO:0000256" key="1">
    <source>
        <dbReference type="ARBA" id="ARBA00022723"/>
    </source>
</evidence>
<accession>A0AAD8Y3W4</accession>
<comment type="caution">
    <text evidence="6">The sequence shown here is derived from an EMBL/GenBank/DDBJ whole genome shotgun (WGS) entry which is preliminary data.</text>
</comment>
<reference evidence="6" key="1">
    <citation type="submission" date="2023-06" db="EMBL/GenBank/DDBJ databases">
        <title>Survivors Of The Sea: Transcriptome response of Skeletonema marinoi to long-term dormancy.</title>
        <authorList>
            <person name="Pinder M.I.M."/>
            <person name="Kourtchenko O."/>
            <person name="Robertson E.K."/>
            <person name="Larsson T."/>
            <person name="Maumus F."/>
            <person name="Osuna-Cruz C.M."/>
            <person name="Vancaester E."/>
            <person name="Stenow R."/>
            <person name="Vandepoele K."/>
            <person name="Ploug H."/>
            <person name="Bruchert V."/>
            <person name="Godhe A."/>
            <person name="Topel M."/>
        </authorList>
    </citation>
    <scope>NUCLEOTIDE SEQUENCE</scope>
    <source>
        <strain evidence="6">R05AC</strain>
    </source>
</reference>
<keyword evidence="3" id="KW-0862">Zinc</keyword>
<protein>
    <recommendedName>
        <fullName evidence="5">MYND-type domain-containing protein</fullName>
    </recommendedName>
</protein>
<evidence type="ECO:0000256" key="2">
    <source>
        <dbReference type="ARBA" id="ARBA00022771"/>
    </source>
</evidence>
<feature type="domain" description="MYND-type" evidence="5">
    <location>
        <begin position="13"/>
        <end position="54"/>
    </location>
</feature>
<evidence type="ECO:0000256" key="3">
    <source>
        <dbReference type="ARBA" id="ARBA00022833"/>
    </source>
</evidence>
<keyword evidence="1" id="KW-0479">Metal-binding</keyword>
<evidence type="ECO:0000313" key="6">
    <source>
        <dbReference type="EMBL" id="KAK1738592.1"/>
    </source>
</evidence>
<dbReference type="InterPro" id="IPR002893">
    <property type="entry name" value="Znf_MYND"/>
</dbReference>
<sequence length="92" mass="10426">MDLEPAVSTKTCCASCGIEESDDIKLKSCTACKLVRYCSVKCQREHRPKHTQECKKRAAELHDEILFRQLWVTSDVDSTKSVSTPFYATLIL</sequence>
<keyword evidence="2 4" id="KW-0863">Zinc-finger</keyword>
<feature type="non-terminal residue" evidence="6">
    <location>
        <position position="92"/>
    </location>
</feature>
<organism evidence="6 7">
    <name type="scientific">Skeletonema marinoi</name>
    <dbReference type="NCBI Taxonomy" id="267567"/>
    <lineage>
        <taxon>Eukaryota</taxon>
        <taxon>Sar</taxon>
        <taxon>Stramenopiles</taxon>
        <taxon>Ochrophyta</taxon>
        <taxon>Bacillariophyta</taxon>
        <taxon>Coscinodiscophyceae</taxon>
        <taxon>Thalassiosirophycidae</taxon>
        <taxon>Thalassiosirales</taxon>
        <taxon>Skeletonemataceae</taxon>
        <taxon>Skeletonema</taxon>
        <taxon>Skeletonema marinoi-dohrnii complex</taxon>
    </lineage>
</organism>
<dbReference type="Proteomes" id="UP001224775">
    <property type="component" value="Unassembled WGS sequence"/>
</dbReference>
<dbReference type="SUPFAM" id="SSF144232">
    <property type="entry name" value="HIT/MYND zinc finger-like"/>
    <property type="match status" value="1"/>
</dbReference>
<evidence type="ECO:0000256" key="4">
    <source>
        <dbReference type="PROSITE-ProRule" id="PRU00134"/>
    </source>
</evidence>
<dbReference type="AlphaFoldDB" id="A0AAD8Y3W4"/>
<name>A0AAD8Y3W4_9STRA</name>
<dbReference type="Pfam" id="PF01753">
    <property type="entry name" value="zf-MYND"/>
    <property type="match status" value="1"/>
</dbReference>
<proteinExistence type="predicted"/>
<evidence type="ECO:0000313" key="7">
    <source>
        <dbReference type="Proteomes" id="UP001224775"/>
    </source>
</evidence>
<keyword evidence="7" id="KW-1185">Reference proteome</keyword>
<dbReference type="PROSITE" id="PS50865">
    <property type="entry name" value="ZF_MYND_2"/>
    <property type="match status" value="1"/>
</dbReference>